<keyword evidence="4" id="KW-1185">Reference proteome</keyword>
<proteinExistence type="predicted"/>
<evidence type="ECO:0000313" key="4">
    <source>
        <dbReference type="Proteomes" id="UP000777438"/>
    </source>
</evidence>
<evidence type="ECO:0000313" key="3">
    <source>
        <dbReference type="EMBL" id="KAH6874179.1"/>
    </source>
</evidence>
<keyword evidence="1" id="KW-0175">Coiled coil</keyword>
<accession>A0A9P8VT70</accession>
<comment type="caution">
    <text evidence="3">The sequence shown here is derived from an EMBL/GenBank/DDBJ whole genome shotgun (WGS) entry which is preliminary data.</text>
</comment>
<sequence>MANPHPSTTRWLAAIFQQLSVAADQWRLLADSKAVEVDQCKRVSENLQAQLDEAVARQRALQEMVETQKRVIVALEQELPQASQHLAVSDSAQIPAPQTLPPPGTTAGLPSPSQPHASISLPQAVLRESLDATCSHARDAWTRKDYRRDVGTKTM</sequence>
<reference evidence="3 4" key="1">
    <citation type="journal article" date="2021" name="Nat. Commun.">
        <title>Genetic determinants of endophytism in the Arabidopsis root mycobiome.</title>
        <authorList>
            <person name="Mesny F."/>
            <person name="Miyauchi S."/>
            <person name="Thiergart T."/>
            <person name="Pickel B."/>
            <person name="Atanasova L."/>
            <person name="Karlsson M."/>
            <person name="Huettel B."/>
            <person name="Barry K.W."/>
            <person name="Haridas S."/>
            <person name="Chen C."/>
            <person name="Bauer D."/>
            <person name="Andreopoulos W."/>
            <person name="Pangilinan J."/>
            <person name="LaButti K."/>
            <person name="Riley R."/>
            <person name="Lipzen A."/>
            <person name="Clum A."/>
            <person name="Drula E."/>
            <person name="Henrissat B."/>
            <person name="Kohler A."/>
            <person name="Grigoriev I.V."/>
            <person name="Martin F.M."/>
            <person name="Hacquard S."/>
        </authorList>
    </citation>
    <scope>NUCLEOTIDE SEQUENCE [LARGE SCALE GENOMIC DNA]</scope>
    <source>
        <strain evidence="3 4">MPI-CAGE-CH-0241</strain>
    </source>
</reference>
<feature type="region of interest" description="Disordered" evidence="2">
    <location>
        <begin position="84"/>
        <end position="117"/>
    </location>
</feature>
<dbReference type="AlphaFoldDB" id="A0A9P8VT70"/>
<evidence type="ECO:0000256" key="2">
    <source>
        <dbReference type="SAM" id="MobiDB-lite"/>
    </source>
</evidence>
<organism evidence="3 4">
    <name type="scientific">Thelonectria olida</name>
    <dbReference type="NCBI Taxonomy" id="1576542"/>
    <lineage>
        <taxon>Eukaryota</taxon>
        <taxon>Fungi</taxon>
        <taxon>Dikarya</taxon>
        <taxon>Ascomycota</taxon>
        <taxon>Pezizomycotina</taxon>
        <taxon>Sordariomycetes</taxon>
        <taxon>Hypocreomycetidae</taxon>
        <taxon>Hypocreales</taxon>
        <taxon>Nectriaceae</taxon>
        <taxon>Thelonectria</taxon>
    </lineage>
</organism>
<evidence type="ECO:0000256" key="1">
    <source>
        <dbReference type="SAM" id="Coils"/>
    </source>
</evidence>
<feature type="coiled-coil region" evidence="1">
    <location>
        <begin position="37"/>
        <end position="78"/>
    </location>
</feature>
<name>A0A9P8VT70_9HYPO</name>
<gene>
    <name evidence="3" type="ORF">B0T10DRAFT_465853</name>
</gene>
<dbReference type="OrthoDB" id="10548285at2759"/>
<dbReference type="Proteomes" id="UP000777438">
    <property type="component" value="Unassembled WGS sequence"/>
</dbReference>
<protein>
    <submittedName>
        <fullName evidence="3">Uncharacterized protein</fullName>
    </submittedName>
</protein>
<dbReference type="EMBL" id="JAGPYM010000041">
    <property type="protein sequence ID" value="KAH6874179.1"/>
    <property type="molecule type" value="Genomic_DNA"/>
</dbReference>